<dbReference type="InterPro" id="IPR037512">
    <property type="entry name" value="PGPase_prok"/>
</dbReference>
<comment type="catalytic activity">
    <reaction evidence="1 11">
        <text>2-phosphoglycolate + H2O = glycolate + phosphate</text>
        <dbReference type="Rhea" id="RHEA:14369"/>
        <dbReference type="ChEBI" id="CHEBI:15377"/>
        <dbReference type="ChEBI" id="CHEBI:29805"/>
        <dbReference type="ChEBI" id="CHEBI:43474"/>
        <dbReference type="ChEBI" id="CHEBI:58033"/>
        <dbReference type="EC" id="3.1.3.18"/>
    </reaction>
</comment>
<evidence type="ECO:0000256" key="7">
    <source>
        <dbReference type="ARBA" id="ARBA00022801"/>
    </source>
</evidence>
<keyword evidence="9 11" id="KW-0119">Carbohydrate metabolism</keyword>
<dbReference type="GO" id="GO:0046872">
    <property type="term" value="F:metal ion binding"/>
    <property type="evidence" value="ECO:0007669"/>
    <property type="project" value="UniProtKB-KW"/>
</dbReference>
<dbReference type="InterPro" id="IPR006439">
    <property type="entry name" value="HAD-SF_hydro_IA"/>
</dbReference>
<dbReference type="SFLD" id="SFLDG01129">
    <property type="entry name" value="C1.5:_HAD__Beta-PGM__Phosphata"/>
    <property type="match status" value="1"/>
</dbReference>
<feature type="binding site" evidence="11">
    <location>
        <position position="13"/>
    </location>
    <ligand>
        <name>Mg(2+)</name>
        <dbReference type="ChEBI" id="CHEBI:18420"/>
    </ligand>
</feature>
<dbReference type="SFLD" id="SFLDG01135">
    <property type="entry name" value="C1.5.6:_HAD__Beta-PGM__Phospha"/>
    <property type="match status" value="1"/>
</dbReference>
<dbReference type="Proteomes" id="UP000831534">
    <property type="component" value="Chromosome"/>
</dbReference>
<protein>
    <recommendedName>
        <fullName evidence="5 11">Phosphoglycolate phosphatase</fullName>
        <shortName evidence="11">PGP</shortName>
        <shortName evidence="11">PGPase</shortName>
        <ecNumber evidence="5 11">3.1.3.18</ecNumber>
    </recommendedName>
</protein>
<dbReference type="InterPro" id="IPR036412">
    <property type="entry name" value="HAD-like_sf"/>
</dbReference>
<evidence type="ECO:0000313" key="13">
    <source>
        <dbReference type="Proteomes" id="UP000831534"/>
    </source>
</evidence>
<dbReference type="GO" id="GO:0008967">
    <property type="term" value="F:phosphoglycolate phosphatase activity"/>
    <property type="evidence" value="ECO:0007669"/>
    <property type="project" value="UniProtKB-UniRule"/>
</dbReference>
<dbReference type="PANTHER" id="PTHR43434">
    <property type="entry name" value="PHOSPHOGLYCOLATE PHOSPHATASE"/>
    <property type="match status" value="1"/>
</dbReference>
<dbReference type="KEGG" id="ckh:LVJ77_01110"/>
<dbReference type="HAMAP" id="MF_00495">
    <property type="entry name" value="GPH_hydrolase_bact"/>
    <property type="match status" value="1"/>
</dbReference>
<evidence type="ECO:0000313" key="12">
    <source>
        <dbReference type="EMBL" id="XHH50110.1"/>
    </source>
</evidence>
<feature type="binding site" evidence="11">
    <location>
        <position position="174"/>
    </location>
    <ligand>
        <name>Mg(2+)</name>
        <dbReference type="ChEBI" id="CHEBI:18420"/>
    </ligand>
</feature>
<gene>
    <name evidence="12" type="ORF">LVJ77_01110</name>
</gene>
<dbReference type="EC" id="3.1.3.18" evidence="5 11"/>
<dbReference type="PANTHER" id="PTHR43434:SF1">
    <property type="entry name" value="PHOSPHOGLYCOLATE PHOSPHATASE"/>
    <property type="match status" value="1"/>
</dbReference>
<comment type="similarity">
    <text evidence="4 11">Belongs to the HAD-like hydrolase superfamily. CbbY/CbbZ/Gph/YieH family.</text>
</comment>
<dbReference type="InterPro" id="IPR023214">
    <property type="entry name" value="HAD_sf"/>
</dbReference>
<dbReference type="SUPFAM" id="SSF56784">
    <property type="entry name" value="HAD-like"/>
    <property type="match status" value="1"/>
</dbReference>
<dbReference type="EMBL" id="CP091521">
    <property type="protein sequence ID" value="XHH50110.1"/>
    <property type="molecule type" value="Genomic_DNA"/>
</dbReference>
<dbReference type="NCBIfam" id="TIGR01549">
    <property type="entry name" value="HAD-SF-IA-v1"/>
    <property type="match status" value="1"/>
</dbReference>
<dbReference type="FunFam" id="3.40.50.1000:FF:000022">
    <property type="entry name" value="Phosphoglycolate phosphatase"/>
    <property type="match status" value="1"/>
</dbReference>
<dbReference type="CDD" id="cd16417">
    <property type="entry name" value="HAD_PGPase"/>
    <property type="match status" value="1"/>
</dbReference>
<dbReference type="SFLD" id="SFLDS00003">
    <property type="entry name" value="Haloacid_Dehalogenase"/>
    <property type="match status" value="1"/>
</dbReference>
<comment type="pathway">
    <text evidence="3 11">Organic acid metabolism; glycolate biosynthesis; glycolate from 2-phosphoglycolate: step 1/1.</text>
</comment>
<keyword evidence="7 11" id="KW-0378">Hydrolase</keyword>
<feature type="active site" description="Nucleophile" evidence="11">
    <location>
        <position position="11"/>
    </location>
</feature>
<organism evidence="12 13">
    <name type="scientific">Conchiformibius kuhniae</name>
    <dbReference type="NCBI Taxonomy" id="211502"/>
    <lineage>
        <taxon>Bacteria</taxon>
        <taxon>Pseudomonadati</taxon>
        <taxon>Pseudomonadota</taxon>
        <taxon>Betaproteobacteria</taxon>
        <taxon>Neisseriales</taxon>
        <taxon>Neisseriaceae</taxon>
        <taxon>Conchiformibius</taxon>
    </lineage>
</organism>
<reference evidence="12 13" key="1">
    <citation type="journal article" date="2022" name="Res Sq">
        <title>Evolution of multicellular longitudinally dividing oral cavity symbionts (Neisseriaceae).</title>
        <authorList>
            <person name="Nyongesa S."/>
            <person name="Weber P."/>
            <person name="Bernet E."/>
            <person name="Pullido F."/>
            <person name="Nieckarz M."/>
            <person name="Delaby M."/>
            <person name="Nieves C."/>
            <person name="Viehboeck T."/>
            <person name="Krause N."/>
            <person name="Rivera-Millot A."/>
            <person name="Nakamura A."/>
            <person name="Vischer N."/>
            <person name="VanNieuwenhze M."/>
            <person name="Brun Y."/>
            <person name="Cava F."/>
            <person name="Bulgheresi S."/>
            <person name="Veyrier F."/>
        </authorList>
    </citation>
    <scope>NUCLEOTIDE SEQUENCE [LARGE SCALE GENOMIC DNA]</scope>
    <source>
        <strain evidence="12 13">17694</strain>
    </source>
</reference>
<sequence length="237" mass="25386">MTTPIRAVAFDLDGTLVDSVPDLAAAANAMRGELGLPALPQERVQSYVGDGIPVLVHRVLTDSRDQRANPDTFTPALAVFARHYAAKLTDATRPYPEAETALDLLKTLGLPLAVITNKSEIPAVQVLRGLGLARHFSIVVGGDTLPERKPSAAPLRHVADILGVAPAEMLMVGDSANDLLAAKAAACPSVLVSYGYGDVGELARLPETRPDHIIDRLPELYDWIVRRNRACETKETA</sequence>
<proteinExistence type="inferred from homology"/>
<accession>A0ABD8B7Z3</accession>
<evidence type="ECO:0000256" key="6">
    <source>
        <dbReference type="ARBA" id="ARBA00022723"/>
    </source>
</evidence>
<evidence type="ECO:0000256" key="5">
    <source>
        <dbReference type="ARBA" id="ARBA00013078"/>
    </source>
</evidence>
<evidence type="ECO:0000256" key="1">
    <source>
        <dbReference type="ARBA" id="ARBA00000830"/>
    </source>
</evidence>
<comment type="function">
    <text evidence="10 11">Specifically catalyzes the dephosphorylation of 2-phosphoglycolate. Is involved in the dissimilation of the intracellular 2-phosphoglycolate formed during the DNA repair of 3'-phosphoglycolate ends, a major class of DNA lesions induced by oxidative stress.</text>
</comment>
<dbReference type="InterPro" id="IPR050155">
    <property type="entry name" value="HAD-like_hydrolase_sf"/>
</dbReference>
<name>A0ABD8B7Z3_9NEIS</name>
<dbReference type="Gene3D" id="1.10.150.240">
    <property type="entry name" value="Putative phosphatase, domain 2"/>
    <property type="match status" value="1"/>
</dbReference>
<dbReference type="Pfam" id="PF00702">
    <property type="entry name" value="Hydrolase"/>
    <property type="match status" value="1"/>
</dbReference>
<dbReference type="NCBIfam" id="NF009695">
    <property type="entry name" value="PRK13222.1-2"/>
    <property type="match status" value="1"/>
</dbReference>
<keyword evidence="8 11" id="KW-0460">Magnesium</keyword>
<evidence type="ECO:0000256" key="9">
    <source>
        <dbReference type="ARBA" id="ARBA00023277"/>
    </source>
</evidence>
<dbReference type="Gene3D" id="3.40.50.1000">
    <property type="entry name" value="HAD superfamily/HAD-like"/>
    <property type="match status" value="1"/>
</dbReference>
<evidence type="ECO:0000256" key="4">
    <source>
        <dbReference type="ARBA" id="ARBA00006171"/>
    </source>
</evidence>
<dbReference type="InterPro" id="IPR023198">
    <property type="entry name" value="PGP-like_dom2"/>
</dbReference>
<keyword evidence="13" id="KW-1185">Reference proteome</keyword>
<evidence type="ECO:0000256" key="2">
    <source>
        <dbReference type="ARBA" id="ARBA00001946"/>
    </source>
</evidence>
<keyword evidence="6 11" id="KW-0479">Metal-binding</keyword>
<evidence type="ECO:0000256" key="3">
    <source>
        <dbReference type="ARBA" id="ARBA00004818"/>
    </source>
</evidence>
<dbReference type="AlphaFoldDB" id="A0ABD8B7Z3"/>
<evidence type="ECO:0000256" key="11">
    <source>
        <dbReference type="HAMAP-Rule" id="MF_00495"/>
    </source>
</evidence>
<dbReference type="PRINTS" id="PR00413">
    <property type="entry name" value="HADHALOGNASE"/>
</dbReference>
<feature type="binding site" evidence="11">
    <location>
        <position position="11"/>
    </location>
    <ligand>
        <name>Mg(2+)</name>
        <dbReference type="ChEBI" id="CHEBI:18420"/>
    </ligand>
</feature>
<dbReference type="NCBIfam" id="TIGR01449">
    <property type="entry name" value="PGP_bact"/>
    <property type="match status" value="1"/>
</dbReference>
<evidence type="ECO:0000256" key="10">
    <source>
        <dbReference type="ARBA" id="ARBA00059247"/>
    </source>
</evidence>
<evidence type="ECO:0000256" key="8">
    <source>
        <dbReference type="ARBA" id="ARBA00022842"/>
    </source>
</evidence>
<dbReference type="RefSeq" id="WP_027009087.1">
    <property type="nucleotide sequence ID" value="NZ_CP091521.1"/>
</dbReference>
<comment type="cofactor">
    <cofactor evidence="2 11">
        <name>Mg(2+)</name>
        <dbReference type="ChEBI" id="CHEBI:18420"/>
    </cofactor>
</comment>
<dbReference type="GO" id="GO:0046295">
    <property type="term" value="P:glycolate biosynthetic process"/>
    <property type="evidence" value="ECO:0007669"/>
    <property type="project" value="UniProtKB-UniRule"/>
</dbReference>